<feature type="domain" description="N-acetyltransferase" evidence="3">
    <location>
        <begin position="4"/>
        <end position="170"/>
    </location>
</feature>
<dbReference type="PROSITE" id="PS51186">
    <property type="entry name" value="GNAT"/>
    <property type="match status" value="1"/>
</dbReference>
<dbReference type="InterPro" id="IPR050832">
    <property type="entry name" value="Bact_Acetyltransf"/>
</dbReference>
<evidence type="ECO:0000259" key="3">
    <source>
        <dbReference type="PROSITE" id="PS51186"/>
    </source>
</evidence>
<dbReference type="EMBL" id="BMIR01000010">
    <property type="protein sequence ID" value="GGE44064.1"/>
    <property type="molecule type" value="Genomic_DNA"/>
</dbReference>
<evidence type="ECO:0000256" key="1">
    <source>
        <dbReference type="ARBA" id="ARBA00022679"/>
    </source>
</evidence>
<gene>
    <name evidence="4" type="ORF">GCM10011391_23560</name>
</gene>
<proteinExistence type="predicted"/>
<dbReference type="InterPro" id="IPR000182">
    <property type="entry name" value="GNAT_dom"/>
</dbReference>
<dbReference type="CDD" id="cd04301">
    <property type="entry name" value="NAT_SF"/>
    <property type="match status" value="1"/>
</dbReference>
<dbReference type="PANTHER" id="PTHR43877">
    <property type="entry name" value="AMINOALKYLPHOSPHONATE N-ACETYLTRANSFERASE-RELATED-RELATED"/>
    <property type="match status" value="1"/>
</dbReference>
<organism evidence="4 5">
    <name type="scientific">Pullulanibacillus camelliae</name>
    <dbReference type="NCBI Taxonomy" id="1707096"/>
    <lineage>
        <taxon>Bacteria</taxon>
        <taxon>Bacillati</taxon>
        <taxon>Bacillota</taxon>
        <taxon>Bacilli</taxon>
        <taxon>Bacillales</taxon>
        <taxon>Sporolactobacillaceae</taxon>
        <taxon>Pullulanibacillus</taxon>
    </lineage>
</organism>
<accession>A0A8J2YHX1</accession>
<dbReference type="Gene3D" id="3.40.630.30">
    <property type="match status" value="1"/>
</dbReference>
<reference evidence="4" key="2">
    <citation type="submission" date="2020-09" db="EMBL/GenBank/DDBJ databases">
        <authorList>
            <person name="Sun Q."/>
            <person name="Zhou Y."/>
        </authorList>
    </citation>
    <scope>NUCLEOTIDE SEQUENCE</scope>
    <source>
        <strain evidence="4">CGMCC 1.15371</strain>
    </source>
</reference>
<name>A0A8J2YHX1_9BACL</name>
<keyword evidence="5" id="KW-1185">Reference proteome</keyword>
<comment type="caution">
    <text evidence="4">The sequence shown here is derived from an EMBL/GenBank/DDBJ whole genome shotgun (WGS) entry which is preliminary data.</text>
</comment>
<dbReference type="InterPro" id="IPR016181">
    <property type="entry name" value="Acyl_CoA_acyltransferase"/>
</dbReference>
<dbReference type="GO" id="GO:0016747">
    <property type="term" value="F:acyltransferase activity, transferring groups other than amino-acyl groups"/>
    <property type="evidence" value="ECO:0007669"/>
    <property type="project" value="InterPro"/>
</dbReference>
<keyword evidence="1" id="KW-0808">Transferase</keyword>
<protein>
    <submittedName>
        <fullName evidence="4">Acetyltransferase</fullName>
    </submittedName>
</protein>
<evidence type="ECO:0000313" key="4">
    <source>
        <dbReference type="EMBL" id="GGE44064.1"/>
    </source>
</evidence>
<dbReference type="Pfam" id="PF00583">
    <property type="entry name" value="Acetyltransf_1"/>
    <property type="match status" value="1"/>
</dbReference>
<dbReference type="SUPFAM" id="SSF55729">
    <property type="entry name" value="Acyl-CoA N-acyltransferases (Nat)"/>
    <property type="match status" value="1"/>
</dbReference>
<evidence type="ECO:0000313" key="5">
    <source>
        <dbReference type="Proteomes" id="UP000628775"/>
    </source>
</evidence>
<evidence type="ECO:0000256" key="2">
    <source>
        <dbReference type="ARBA" id="ARBA00023315"/>
    </source>
</evidence>
<dbReference type="RefSeq" id="WP_229672555.1">
    <property type="nucleotide sequence ID" value="NZ_BMIR01000010.1"/>
</dbReference>
<sequence>MTEISIRPASLDDAEGIAGVQVKSWQTTYDGILEKDYLESLEVQSRIQMWREIVQQEHAVTYVAVEKGYIVGFCNGGPERTKAYAAEGEIYAIYLLKSAQQHGLGSKLMAAVAKQLYDRGMSSLLVWVLADNPSRAFYEKLGAVKVDEEKVDIGGTKCLEVAYVWNDIATIIA</sequence>
<keyword evidence="2" id="KW-0012">Acyltransferase</keyword>
<dbReference type="AlphaFoldDB" id="A0A8J2YHX1"/>
<reference evidence="4" key="1">
    <citation type="journal article" date="2014" name="Int. J. Syst. Evol. Microbiol.">
        <title>Complete genome sequence of Corynebacterium casei LMG S-19264T (=DSM 44701T), isolated from a smear-ripened cheese.</title>
        <authorList>
            <consortium name="US DOE Joint Genome Institute (JGI-PGF)"/>
            <person name="Walter F."/>
            <person name="Albersmeier A."/>
            <person name="Kalinowski J."/>
            <person name="Ruckert C."/>
        </authorList>
    </citation>
    <scope>NUCLEOTIDE SEQUENCE</scope>
    <source>
        <strain evidence="4">CGMCC 1.15371</strain>
    </source>
</reference>
<dbReference type="Proteomes" id="UP000628775">
    <property type="component" value="Unassembled WGS sequence"/>
</dbReference>